<dbReference type="GO" id="GO:0003677">
    <property type="term" value="F:DNA binding"/>
    <property type="evidence" value="ECO:0007669"/>
    <property type="project" value="InterPro"/>
</dbReference>
<dbReference type="KEGG" id="cbd:CBUD_0852"/>
<dbReference type="InterPro" id="IPR036388">
    <property type="entry name" value="WH-like_DNA-bd_sf"/>
</dbReference>
<dbReference type="RefSeq" id="WP_011996787.1">
    <property type="nucleotide sequence ID" value="NC_009727.1"/>
</dbReference>
<proteinExistence type="predicted"/>
<gene>
    <name evidence="2" type="ordered locus">CBUD_0852</name>
</gene>
<sequence length="226" mass="25668">MKHLQDALYQSPDLIYSTDFAGKFTFLNKTTSSKTGFNKEVRGISKHYCDMPCKASELGEVFATQDLETIQLKKHTSWIGLAEYAGDDFTIWLGTKSPIIDNDLVIGVFCSFKNVTRSPLINLYNILQPVNITKSKPQLTLKICDYSLPVQLSKIESKVLFYLLRCYTSKEIATLLSRSFRTIEDHVENLKNKFNCNTKTQLIEYGITKGLLNIIPQCLLVRSFAS</sequence>
<dbReference type="SMART" id="SM00421">
    <property type="entry name" value="HTH_LUXR"/>
    <property type="match status" value="1"/>
</dbReference>
<dbReference type="InterPro" id="IPR000792">
    <property type="entry name" value="Tscrpt_reg_LuxR_C"/>
</dbReference>
<dbReference type="Gene3D" id="1.10.10.10">
    <property type="entry name" value="Winged helix-like DNA-binding domain superfamily/Winged helix DNA-binding domain"/>
    <property type="match status" value="1"/>
</dbReference>
<dbReference type="PROSITE" id="PS00622">
    <property type="entry name" value="HTH_LUXR_1"/>
    <property type="match status" value="1"/>
</dbReference>
<evidence type="ECO:0000313" key="2">
    <source>
        <dbReference type="EMBL" id="ABS77083.1"/>
    </source>
</evidence>
<dbReference type="Pfam" id="PF00196">
    <property type="entry name" value="GerE"/>
    <property type="match status" value="1"/>
</dbReference>
<dbReference type="PROSITE" id="PS50043">
    <property type="entry name" value="HTH_LUXR_2"/>
    <property type="match status" value="1"/>
</dbReference>
<protein>
    <submittedName>
        <fullName evidence="2">Transcriptional regulator, LuxR family</fullName>
    </submittedName>
</protein>
<dbReference type="Gene3D" id="3.30.450.20">
    <property type="entry name" value="PAS domain"/>
    <property type="match status" value="1"/>
</dbReference>
<dbReference type="InterPro" id="IPR016032">
    <property type="entry name" value="Sig_transdc_resp-reg_C-effctor"/>
</dbReference>
<dbReference type="Proteomes" id="UP000008555">
    <property type="component" value="Chromosome"/>
</dbReference>
<dbReference type="GO" id="GO:0006355">
    <property type="term" value="P:regulation of DNA-templated transcription"/>
    <property type="evidence" value="ECO:0007669"/>
    <property type="project" value="InterPro"/>
</dbReference>
<dbReference type="EMBL" id="CP000733">
    <property type="protein sequence ID" value="ABS77083.1"/>
    <property type="molecule type" value="Genomic_DNA"/>
</dbReference>
<accession>A9KFE3</accession>
<dbReference type="HOGENOM" id="CLU_075576_0_0_6"/>
<feature type="domain" description="HTH luxR-type" evidence="1">
    <location>
        <begin position="145"/>
        <end position="210"/>
    </location>
</feature>
<name>A9KFE3_COXBN</name>
<organism evidence="2 3">
    <name type="scientific">Coxiella burnetii (strain Dugway 5J108-111)</name>
    <dbReference type="NCBI Taxonomy" id="434922"/>
    <lineage>
        <taxon>Bacteria</taxon>
        <taxon>Pseudomonadati</taxon>
        <taxon>Pseudomonadota</taxon>
        <taxon>Gammaproteobacteria</taxon>
        <taxon>Legionellales</taxon>
        <taxon>Coxiellaceae</taxon>
        <taxon>Coxiella</taxon>
    </lineage>
</organism>
<dbReference type="AlphaFoldDB" id="A9KFE3"/>
<evidence type="ECO:0000313" key="3">
    <source>
        <dbReference type="Proteomes" id="UP000008555"/>
    </source>
</evidence>
<dbReference type="CDD" id="cd06170">
    <property type="entry name" value="LuxR_C_like"/>
    <property type="match status" value="1"/>
</dbReference>
<evidence type="ECO:0000259" key="1">
    <source>
        <dbReference type="PROSITE" id="PS50043"/>
    </source>
</evidence>
<dbReference type="SUPFAM" id="SSF46894">
    <property type="entry name" value="C-terminal effector domain of the bipartite response regulators"/>
    <property type="match status" value="1"/>
</dbReference>
<reference evidence="2 3" key="1">
    <citation type="journal article" date="2009" name="Infect. Immun.">
        <title>Comparative genomics reveal extensive transposon-mediated genomic plasticity and diversity among potential effector proteins within the genus Coxiella.</title>
        <authorList>
            <person name="Beare P.A."/>
            <person name="Unsworth N."/>
            <person name="Andoh M."/>
            <person name="Voth D.E."/>
            <person name="Omsland A."/>
            <person name="Gilk S.D."/>
            <person name="Williams K.P."/>
            <person name="Sobral B.W."/>
            <person name="Kupko J.J.III."/>
            <person name="Porcella S.F."/>
            <person name="Samuel J.E."/>
            <person name="Heinzen R.A."/>
        </authorList>
    </citation>
    <scope>NUCLEOTIDE SEQUENCE [LARGE SCALE GENOMIC DNA]</scope>
    <source>
        <strain evidence="2 3">Dugway 5J108-111</strain>
    </source>
</reference>